<accession>A0A067M3P9</accession>
<dbReference type="Proteomes" id="UP000027195">
    <property type="component" value="Unassembled WGS sequence"/>
</dbReference>
<evidence type="ECO:0000313" key="3">
    <source>
        <dbReference type="Proteomes" id="UP000027195"/>
    </source>
</evidence>
<dbReference type="Pfam" id="PF14441">
    <property type="entry name" value="OTT_1508_deam"/>
    <property type="match status" value="1"/>
</dbReference>
<reference evidence="3" key="1">
    <citation type="journal article" date="2014" name="Proc. Natl. Acad. Sci. U.S.A.">
        <title>Extensive sampling of basidiomycete genomes demonstrates inadequacy of the white-rot/brown-rot paradigm for wood decay fungi.</title>
        <authorList>
            <person name="Riley R."/>
            <person name="Salamov A.A."/>
            <person name="Brown D.W."/>
            <person name="Nagy L.G."/>
            <person name="Floudas D."/>
            <person name="Held B.W."/>
            <person name="Levasseur A."/>
            <person name="Lombard V."/>
            <person name="Morin E."/>
            <person name="Otillar R."/>
            <person name="Lindquist E.A."/>
            <person name="Sun H."/>
            <person name="LaButti K.M."/>
            <person name="Schmutz J."/>
            <person name="Jabbour D."/>
            <person name="Luo H."/>
            <person name="Baker S.E."/>
            <person name="Pisabarro A.G."/>
            <person name="Walton J.D."/>
            <person name="Blanchette R.A."/>
            <person name="Henrissat B."/>
            <person name="Martin F."/>
            <person name="Cullen D."/>
            <person name="Hibbett D.S."/>
            <person name="Grigoriev I.V."/>
        </authorList>
    </citation>
    <scope>NUCLEOTIDE SEQUENCE [LARGE SCALE GENOMIC DNA]</scope>
    <source>
        <strain evidence="3">FD-172 SS1</strain>
    </source>
</reference>
<feature type="region of interest" description="Disordered" evidence="1">
    <location>
        <begin position="1"/>
        <end position="37"/>
    </location>
</feature>
<dbReference type="HOGENOM" id="CLU_587910_0_0_1"/>
<organism evidence="2 3">
    <name type="scientific">Botryobasidium botryosum (strain FD-172 SS1)</name>
    <dbReference type="NCBI Taxonomy" id="930990"/>
    <lineage>
        <taxon>Eukaryota</taxon>
        <taxon>Fungi</taxon>
        <taxon>Dikarya</taxon>
        <taxon>Basidiomycota</taxon>
        <taxon>Agaricomycotina</taxon>
        <taxon>Agaricomycetes</taxon>
        <taxon>Cantharellales</taxon>
        <taxon>Botryobasidiaceae</taxon>
        <taxon>Botryobasidium</taxon>
    </lineage>
</organism>
<keyword evidence="3" id="KW-1185">Reference proteome</keyword>
<proteinExistence type="predicted"/>
<feature type="compositionally biased region" description="Polar residues" evidence="1">
    <location>
        <begin position="9"/>
        <end position="18"/>
    </location>
</feature>
<evidence type="ECO:0000313" key="2">
    <source>
        <dbReference type="EMBL" id="KDQ06507.1"/>
    </source>
</evidence>
<gene>
    <name evidence="2" type="ORF">BOTBODRAFT_60568</name>
</gene>
<dbReference type="AlphaFoldDB" id="A0A067M3P9"/>
<dbReference type="EMBL" id="KL198133">
    <property type="protein sequence ID" value="KDQ06507.1"/>
    <property type="molecule type" value="Genomic_DNA"/>
</dbReference>
<evidence type="ECO:0000256" key="1">
    <source>
        <dbReference type="SAM" id="MobiDB-lite"/>
    </source>
</evidence>
<name>A0A067M3P9_BOTB1</name>
<sequence length="465" mass="52834">MPTHDSSEPIINNPSMPTNDPCEPLVNGSSEPIVDSNDDSNEISFYPLVHGFVPAVNALGETQADLSAPSEAIVEVEESISSALDALACLAASSPGQHVAISLSFYEDFTTIRVAQDGLDEVSPAIAEFIRTVWDILGAMSRESKAPDFRRISAELESRLRDVVYQHTAHRTLHRITKRWDAFEGLKKAGLLAHYERYYDRVARGLENIRRELKSEAPNYASVFKSMEVINEMVVKASRLPVFGEFLERTDTKKRATLSHYLKKCTLAFPCICALKASILDQNVTFTEKFGVERVLTLGPPSLADEYPPNSAAWRAQFFDMLRKTRTVLRNPKRGDKLIKLAEELGTREGRIEKVHCECVLLAHCDRYLLEDGVPYHYFGTSTPPCYFCSAFFRAYTDVMPFQVTMRDSPTTRWKVPKSWVIVPYDDDERYERAAYFLMERILTRTAGELVRQNIGLEDLFWYRN</sequence>
<dbReference type="InterPro" id="IPR027796">
    <property type="entry name" value="OTT_1508_deam-like"/>
</dbReference>
<dbReference type="InParanoid" id="A0A067M3P9"/>
<protein>
    <submittedName>
        <fullName evidence="2">Uncharacterized protein</fullName>
    </submittedName>
</protein>